<dbReference type="Pfam" id="PF05856">
    <property type="entry name" value="ARPC4"/>
    <property type="match status" value="1"/>
</dbReference>
<dbReference type="SUPFAM" id="SSF69645">
    <property type="entry name" value="Arp2/3 complex subunits"/>
    <property type="match status" value="1"/>
</dbReference>
<comment type="function">
    <text evidence="6">Functions as actin-binding component of the Arp2/3 complex which is involved in regulation of actin polymerization and together with an activating nucleation-promoting factor (NPF) mediates the formation of branched actin networks. Seems to contact the mother actin filament.</text>
</comment>
<dbReference type="PANTHER" id="PTHR22629:SF0">
    <property type="entry name" value="ACTIN-RELATED PROTEIN 2_3 COMPLEX SUBUNIT 4"/>
    <property type="match status" value="1"/>
</dbReference>
<evidence type="ECO:0000256" key="4">
    <source>
        <dbReference type="ARBA" id="ARBA00023203"/>
    </source>
</evidence>
<evidence type="ECO:0000313" key="7">
    <source>
        <dbReference type="EMBL" id="VDN82569.1"/>
    </source>
</evidence>
<dbReference type="GO" id="GO:0005885">
    <property type="term" value="C:Arp2/3 protein complex"/>
    <property type="evidence" value="ECO:0007669"/>
    <property type="project" value="UniProtKB-UniRule"/>
</dbReference>
<dbReference type="WBParaSite" id="BPAG_0000138201-mRNA-1">
    <property type="protein sequence ID" value="BPAG_0000138201-mRNA-1"/>
    <property type="gene ID" value="BPAG_0000138201"/>
</dbReference>
<dbReference type="Gene3D" id="3.30.1460.20">
    <property type="match status" value="1"/>
</dbReference>
<dbReference type="PANTHER" id="PTHR22629">
    <property type="entry name" value="ARP2/3 COMPLEX 20 KD SUBUNIT"/>
    <property type="match status" value="1"/>
</dbReference>
<accession>A0A0N4SZY9</accession>
<keyword evidence="3 6" id="KW-0963">Cytoplasm</keyword>
<dbReference type="InterPro" id="IPR008384">
    <property type="entry name" value="ARPC4"/>
</dbReference>
<evidence type="ECO:0000313" key="9">
    <source>
        <dbReference type="WBParaSite" id="BPAG_0000138201-mRNA-1"/>
    </source>
</evidence>
<evidence type="ECO:0000313" key="8">
    <source>
        <dbReference type="Proteomes" id="UP000278627"/>
    </source>
</evidence>
<dbReference type="STRING" id="6280.A0A0N4SZY9"/>
<dbReference type="AlphaFoldDB" id="A0A0N4SZY9"/>
<keyword evidence="4 6" id="KW-0009">Actin-binding</keyword>
<dbReference type="FunFam" id="3.30.1460.20:FF:000001">
    <property type="entry name" value="Actin-related protein 2/3 complex subunit 4"/>
    <property type="match status" value="1"/>
</dbReference>
<protein>
    <recommendedName>
        <fullName evidence="6">Actin-related protein 2/3 complex subunit 4</fullName>
    </recommendedName>
</protein>
<name>A0A0N4SZY9_BRUPA</name>
<dbReference type="GO" id="GO:0051015">
    <property type="term" value="F:actin filament binding"/>
    <property type="evidence" value="ECO:0007669"/>
    <property type="project" value="TreeGrafter"/>
</dbReference>
<dbReference type="GO" id="GO:0034314">
    <property type="term" value="P:Arp2/3 complex-mediated actin nucleation"/>
    <property type="evidence" value="ECO:0007669"/>
    <property type="project" value="UniProtKB-UniRule"/>
</dbReference>
<reference evidence="7 8" key="2">
    <citation type="submission" date="2018-11" db="EMBL/GenBank/DDBJ databases">
        <authorList>
            <consortium name="Pathogen Informatics"/>
        </authorList>
    </citation>
    <scope>NUCLEOTIDE SEQUENCE [LARGE SCALE GENOMIC DNA]</scope>
</reference>
<evidence type="ECO:0000256" key="3">
    <source>
        <dbReference type="ARBA" id="ARBA00022490"/>
    </source>
</evidence>
<dbReference type="EMBL" id="UZAD01000104">
    <property type="protein sequence ID" value="VDN82569.1"/>
    <property type="molecule type" value="Genomic_DNA"/>
</dbReference>
<dbReference type="GO" id="GO:0030041">
    <property type="term" value="P:actin filament polymerization"/>
    <property type="evidence" value="ECO:0007669"/>
    <property type="project" value="UniProtKB-UniRule"/>
</dbReference>
<evidence type="ECO:0000256" key="5">
    <source>
        <dbReference type="ARBA" id="ARBA00023212"/>
    </source>
</evidence>
<dbReference type="PIRSF" id="PIRSF039100">
    <property type="entry name" value="ARPC4"/>
    <property type="match status" value="1"/>
</dbReference>
<evidence type="ECO:0000256" key="6">
    <source>
        <dbReference type="PIRNR" id="PIRNR039100"/>
    </source>
</evidence>
<evidence type="ECO:0000256" key="2">
    <source>
        <dbReference type="ARBA" id="ARBA00005919"/>
    </source>
</evidence>
<keyword evidence="8" id="KW-1185">Reference proteome</keyword>
<comment type="similarity">
    <text evidence="2 6">Belongs to the ARPC4 family.</text>
</comment>
<proteinExistence type="inferred from homology"/>
<reference evidence="9" key="1">
    <citation type="submission" date="2017-02" db="UniProtKB">
        <authorList>
            <consortium name="WormBaseParasite"/>
        </authorList>
    </citation>
    <scope>IDENTIFICATION</scope>
</reference>
<evidence type="ECO:0000256" key="1">
    <source>
        <dbReference type="ARBA" id="ARBA00004245"/>
    </source>
</evidence>
<dbReference type="Proteomes" id="UP000278627">
    <property type="component" value="Unassembled WGS sequence"/>
</dbReference>
<keyword evidence="5 6" id="KW-0206">Cytoskeleton</keyword>
<sequence length="182" mass="20991">MSATLQPYLEAVRKTLEAAMCLEQFSSQVVERYNKPEVEVGTSSELLLTPVVVSRNKQERVLIEPSINSVRVSIAVKQADDIEKILTHKFTRFMCQRAENFIILRRKPMPGYDISFLITATHTEIMYKHKLVDFLIHFMQEIDKVFGIIIINILTAEEISDMKLALNARARVSAEEFLKRFN</sequence>
<organism evidence="9">
    <name type="scientific">Brugia pahangi</name>
    <name type="common">Filarial nematode worm</name>
    <dbReference type="NCBI Taxonomy" id="6280"/>
    <lineage>
        <taxon>Eukaryota</taxon>
        <taxon>Metazoa</taxon>
        <taxon>Ecdysozoa</taxon>
        <taxon>Nematoda</taxon>
        <taxon>Chromadorea</taxon>
        <taxon>Rhabditida</taxon>
        <taxon>Spirurina</taxon>
        <taxon>Spiruromorpha</taxon>
        <taxon>Filarioidea</taxon>
        <taxon>Onchocercidae</taxon>
        <taxon>Brugia</taxon>
    </lineage>
</organism>
<comment type="subcellular location">
    <subcellularLocation>
        <location evidence="1 6">Cytoplasm</location>
        <location evidence="1 6">Cytoskeleton</location>
    </subcellularLocation>
</comment>
<dbReference type="InterPro" id="IPR034666">
    <property type="entry name" value="ARPC2/4"/>
</dbReference>
<gene>
    <name evidence="7" type="ORF">BPAG_LOCUS1383</name>
</gene>